<dbReference type="SUPFAM" id="SSF52402">
    <property type="entry name" value="Adenine nucleotide alpha hydrolases-like"/>
    <property type="match status" value="1"/>
</dbReference>
<evidence type="ECO:0000313" key="3">
    <source>
        <dbReference type="Proteomes" id="UP001596022"/>
    </source>
</evidence>
<reference evidence="3" key="1">
    <citation type="journal article" date="2019" name="Int. J. Syst. Evol. Microbiol.">
        <title>The Global Catalogue of Microorganisms (GCM) 10K type strain sequencing project: providing services to taxonomists for standard genome sequencing and annotation.</title>
        <authorList>
            <consortium name="The Broad Institute Genomics Platform"/>
            <consortium name="The Broad Institute Genome Sequencing Center for Infectious Disease"/>
            <person name="Wu L."/>
            <person name="Ma J."/>
        </authorList>
    </citation>
    <scope>NUCLEOTIDE SEQUENCE [LARGE SCALE GENOMIC DNA]</scope>
    <source>
        <strain evidence="3">CGMCC 1.16306</strain>
    </source>
</reference>
<dbReference type="Pfam" id="PF01902">
    <property type="entry name" value="Diphthami_syn_2"/>
    <property type="match status" value="1"/>
</dbReference>
<dbReference type="Proteomes" id="UP001596022">
    <property type="component" value="Unassembled WGS sequence"/>
</dbReference>
<name>A0ABV9GNB8_9BACL</name>
<gene>
    <name evidence="2" type="ORF">ACFO4N_13140</name>
</gene>
<evidence type="ECO:0000313" key="2">
    <source>
        <dbReference type="EMBL" id="MFC4619661.1"/>
    </source>
</evidence>
<dbReference type="InterPro" id="IPR002761">
    <property type="entry name" value="Diphthami_syn_dom"/>
</dbReference>
<proteinExistence type="predicted"/>
<dbReference type="InterPro" id="IPR014729">
    <property type="entry name" value="Rossmann-like_a/b/a_fold"/>
</dbReference>
<organism evidence="2 3">
    <name type="scientific">Camelliibacillus cellulosilyticus</name>
    <dbReference type="NCBI Taxonomy" id="2174486"/>
    <lineage>
        <taxon>Bacteria</taxon>
        <taxon>Bacillati</taxon>
        <taxon>Bacillota</taxon>
        <taxon>Bacilli</taxon>
        <taxon>Bacillales</taxon>
        <taxon>Sporolactobacillaceae</taxon>
        <taxon>Camelliibacillus</taxon>
    </lineage>
</organism>
<protein>
    <recommendedName>
        <fullName evidence="1">Diphthamide synthase domain-containing protein</fullName>
    </recommendedName>
</protein>
<accession>A0ABV9GNB8</accession>
<dbReference type="RefSeq" id="WP_376846751.1">
    <property type="nucleotide sequence ID" value="NZ_JBHSFW010000010.1"/>
</dbReference>
<keyword evidence="3" id="KW-1185">Reference proteome</keyword>
<dbReference type="Gene3D" id="3.40.50.620">
    <property type="entry name" value="HUPs"/>
    <property type="match status" value="1"/>
</dbReference>
<feature type="domain" description="Diphthamide synthase" evidence="1">
    <location>
        <begin position="3"/>
        <end position="218"/>
    </location>
</feature>
<sequence>MDKIALSWSGGKDCAFALHLLLQNPHISVERLLTTVTAPSGKVPMHETASDLISRQAAATSIIHDVIKIPDAASNSLYRSIINDTYQLYIKKGLTGIAYADIFLEDIRAFRELDIQNAGLRGFWPLWGKSTEDVAKAFIQEGFQAVVVSVDASKLSPDFVGQNYDADFLKKLPPMVDPCGENGEFHTFVFDGPIFQSPIPLEKGPIFTTMDGRFVHIALQRSR</sequence>
<dbReference type="Gene3D" id="3.90.1490.10">
    <property type="entry name" value="putative n-type atp pyrophosphatase, domain 2"/>
    <property type="match status" value="1"/>
</dbReference>
<comment type="caution">
    <text evidence="2">The sequence shown here is derived from an EMBL/GenBank/DDBJ whole genome shotgun (WGS) entry which is preliminary data.</text>
</comment>
<dbReference type="EMBL" id="JBHSFW010000010">
    <property type="protein sequence ID" value="MFC4619661.1"/>
    <property type="molecule type" value="Genomic_DNA"/>
</dbReference>
<evidence type="ECO:0000259" key="1">
    <source>
        <dbReference type="Pfam" id="PF01902"/>
    </source>
</evidence>